<accession>A0A177L1H7</accession>
<evidence type="ECO:0000313" key="2">
    <source>
        <dbReference type="Proteomes" id="UP000077271"/>
    </source>
</evidence>
<dbReference type="Pfam" id="PF17356">
    <property type="entry name" value="PBSX_XtrA"/>
    <property type="match status" value="1"/>
</dbReference>
<sequence length="70" mass="7903">MAKREIKEVELQDDLSITEQMEPGKVVVIVMDGVYGDVRKFEAAEHGKTVIETSKGKLAKAYWDESTFAR</sequence>
<name>A0A177L1H7_9BACI</name>
<dbReference type="InterPro" id="IPR035530">
    <property type="entry name" value="PBSX_XtrA"/>
</dbReference>
<reference evidence="1 2" key="1">
    <citation type="submission" date="2016-01" db="EMBL/GenBank/DDBJ databases">
        <title>Investigation of taxonomic status of Bacillus aminovorans.</title>
        <authorList>
            <person name="Verma A."/>
            <person name="Pal Y."/>
            <person name="Krishnamurthi S."/>
        </authorList>
    </citation>
    <scope>NUCLEOTIDE SEQUENCE [LARGE SCALE GENOMIC DNA]</scope>
    <source>
        <strain evidence="1 2">DSM 4337</strain>
    </source>
</reference>
<dbReference type="RefSeq" id="WP_082860500.1">
    <property type="nucleotide sequence ID" value="NZ_LQWZ01000004.1"/>
</dbReference>
<protein>
    <submittedName>
        <fullName evidence="1">Terminase</fullName>
    </submittedName>
</protein>
<proteinExistence type="predicted"/>
<gene>
    <name evidence="1" type="ORF">AWH48_15995</name>
</gene>
<dbReference type="AlphaFoldDB" id="A0A177L1H7"/>
<evidence type="ECO:0000313" key="1">
    <source>
        <dbReference type="EMBL" id="OAH59242.1"/>
    </source>
</evidence>
<dbReference type="OrthoDB" id="2895694at2"/>
<organism evidence="1 2">
    <name type="scientific">Domibacillus aminovorans</name>
    <dbReference type="NCBI Taxonomy" id="29332"/>
    <lineage>
        <taxon>Bacteria</taxon>
        <taxon>Bacillati</taxon>
        <taxon>Bacillota</taxon>
        <taxon>Bacilli</taxon>
        <taxon>Bacillales</taxon>
        <taxon>Bacillaceae</taxon>
        <taxon>Domibacillus</taxon>
    </lineage>
</organism>
<dbReference type="EMBL" id="LQWZ01000004">
    <property type="protein sequence ID" value="OAH59242.1"/>
    <property type="molecule type" value="Genomic_DNA"/>
</dbReference>
<comment type="caution">
    <text evidence="1">The sequence shown here is derived from an EMBL/GenBank/DDBJ whole genome shotgun (WGS) entry which is preliminary data.</text>
</comment>
<dbReference type="Proteomes" id="UP000077271">
    <property type="component" value="Unassembled WGS sequence"/>
</dbReference>